<dbReference type="CDD" id="cd18997">
    <property type="entry name" value="LGIC_ECD_nAChR"/>
    <property type="match status" value="1"/>
</dbReference>
<keyword evidence="5" id="KW-0407">Ion channel</keyword>
<gene>
    <name evidence="8" type="ORF">FSP39_021616</name>
</gene>
<evidence type="ECO:0000256" key="4">
    <source>
        <dbReference type="ARBA" id="ARBA00023136"/>
    </source>
</evidence>
<proteinExistence type="inferred from homology"/>
<dbReference type="Proteomes" id="UP001186944">
    <property type="component" value="Unassembled WGS sequence"/>
</dbReference>
<feature type="transmembrane region" description="Helical" evidence="5">
    <location>
        <begin position="437"/>
        <end position="456"/>
    </location>
</feature>
<dbReference type="CDD" id="cd19051">
    <property type="entry name" value="LGIC_TM_cation"/>
    <property type="match status" value="1"/>
</dbReference>
<dbReference type="GO" id="GO:0005230">
    <property type="term" value="F:extracellular ligand-gated monoatomic ion channel activity"/>
    <property type="evidence" value="ECO:0007669"/>
    <property type="project" value="InterPro"/>
</dbReference>
<dbReference type="InterPro" id="IPR036734">
    <property type="entry name" value="Neur_chan_lig-bd_sf"/>
</dbReference>
<dbReference type="SUPFAM" id="SSF90112">
    <property type="entry name" value="Neurotransmitter-gated ion-channel transmembrane pore"/>
    <property type="match status" value="1"/>
</dbReference>
<evidence type="ECO:0000256" key="5">
    <source>
        <dbReference type="RuleBase" id="RU000687"/>
    </source>
</evidence>
<dbReference type="Gene3D" id="1.20.58.390">
    <property type="entry name" value="Neurotransmitter-gated ion-channel transmembrane domain"/>
    <property type="match status" value="1"/>
</dbReference>
<dbReference type="InterPro" id="IPR038050">
    <property type="entry name" value="Neuro_actylchol_rec"/>
</dbReference>
<evidence type="ECO:0000256" key="3">
    <source>
        <dbReference type="ARBA" id="ARBA00022989"/>
    </source>
</evidence>
<evidence type="ECO:0000259" key="7">
    <source>
        <dbReference type="Pfam" id="PF02932"/>
    </source>
</evidence>
<keyword evidence="5" id="KW-0813">Transport</keyword>
<dbReference type="PRINTS" id="PR00252">
    <property type="entry name" value="NRIONCHANNEL"/>
</dbReference>
<dbReference type="Pfam" id="PF02932">
    <property type="entry name" value="Neur_chan_memb"/>
    <property type="match status" value="1"/>
</dbReference>
<dbReference type="FunFam" id="2.70.170.10:FF:000030">
    <property type="entry name" value="AcetylCholine Receptor"/>
    <property type="match status" value="1"/>
</dbReference>
<dbReference type="GO" id="GO:0004888">
    <property type="term" value="F:transmembrane signaling receptor activity"/>
    <property type="evidence" value="ECO:0007669"/>
    <property type="project" value="InterPro"/>
</dbReference>
<accession>A0AA88YF77</accession>
<dbReference type="PANTHER" id="PTHR18945">
    <property type="entry name" value="NEUROTRANSMITTER GATED ION CHANNEL"/>
    <property type="match status" value="1"/>
</dbReference>
<evidence type="ECO:0000259" key="6">
    <source>
        <dbReference type="Pfam" id="PF02931"/>
    </source>
</evidence>
<dbReference type="InterPro" id="IPR006201">
    <property type="entry name" value="Neur_channel"/>
</dbReference>
<sequence>MKWQILLCFCFILIKVQGQDTGDFEYEDAKALYDYLTENKTNANIVPICKRNQKVLVTVELAVRELVELDEKKQILCAKVWLRLAWNDCSLKWNPADFGNLTKIVMPYENVWQPDITLYEGASEEANMPDKTEYKAWVHSNGRVTYNFPSVTTTTCRIDVTYFPFDYQNCSLKFGSWNFDGNQIDFRLQNSEADTSAFVIHNEWELVSAHGIRHESYYELSPEPYPDITYYIVLARRPKFYFVTLFFPSIVILGLSLLGFMLPPESGEKINIQITVLLSISVFLLLVQDKLPCSSQTFPQIGIYFSIAMLLTCLSCVKTSIVMYIHLKQETTAKPPPRWLRKSVEVMTLNISCKRRRKPRNTDDVKVKSIRVLEGDVDSFTNIGFVSEENGDVKHNGQVADVDLPEYKERESSTSSYSLSHEEEKEWELLSLAIDRLFMLLYFIFMVLNICVYLFWNWSELGRFWQ</sequence>
<keyword evidence="5" id="KW-0406">Ion transport</keyword>
<feature type="domain" description="Neurotransmitter-gated ion-channel transmembrane" evidence="7">
    <location>
        <begin position="246"/>
        <end position="450"/>
    </location>
</feature>
<feature type="chain" id="PRO_5041518479" evidence="5">
    <location>
        <begin position="19"/>
        <end position="466"/>
    </location>
</feature>
<dbReference type="AlphaFoldDB" id="A0AA88YF77"/>
<dbReference type="SUPFAM" id="SSF63712">
    <property type="entry name" value="Nicotinic receptor ligand binding domain-like"/>
    <property type="match status" value="1"/>
</dbReference>
<dbReference type="Gene3D" id="2.70.170.10">
    <property type="entry name" value="Neurotransmitter-gated ion-channel ligand-binding domain"/>
    <property type="match status" value="1"/>
</dbReference>
<feature type="transmembrane region" description="Helical" evidence="5">
    <location>
        <begin position="240"/>
        <end position="262"/>
    </location>
</feature>
<reference evidence="8" key="1">
    <citation type="submission" date="2019-08" db="EMBL/GenBank/DDBJ databases">
        <title>The improved chromosome-level genome for the pearl oyster Pinctada fucata martensii using PacBio sequencing and Hi-C.</title>
        <authorList>
            <person name="Zheng Z."/>
        </authorList>
    </citation>
    <scope>NUCLEOTIDE SEQUENCE</scope>
    <source>
        <strain evidence="8">ZZ-2019</strain>
        <tissue evidence="8">Adductor muscle</tissue>
    </source>
</reference>
<dbReference type="InterPro" id="IPR006029">
    <property type="entry name" value="Neurotrans-gated_channel_TM"/>
</dbReference>
<evidence type="ECO:0000256" key="2">
    <source>
        <dbReference type="ARBA" id="ARBA00022692"/>
    </source>
</evidence>
<dbReference type="EMBL" id="VSWD01000006">
    <property type="protein sequence ID" value="KAK3100546.1"/>
    <property type="molecule type" value="Genomic_DNA"/>
</dbReference>
<keyword evidence="9" id="KW-1185">Reference proteome</keyword>
<keyword evidence="5" id="KW-0732">Signal</keyword>
<dbReference type="InterPro" id="IPR006202">
    <property type="entry name" value="Neur_chan_lig-bd"/>
</dbReference>
<name>A0AA88YF77_PINIB</name>
<protein>
    <submittedName>
        <fullName evidence="8">Uncharacterized protein</fullName>
    </submittedName>
</protein>
<evidence type="ECO:0000256" key="1">
    <source>
        <dbReference type="ARBA" id="ARBA00004141"/>
    </source>
</evidence>
<dbReference type="InterPro" id="IPR036719">
    <property type="entry name" value="Neuro-gated_channel_TM_sf"/>
</dbReference>
<evidence type="ECO:0000313" key="9">
    <source>
        <dbReference type="Proteomes" id="UP001186944"/>
    </source>
</evidence>
<organism evidence="8 9">
    <name type="scientific">Pinctada imbricata</name>
    <name type="common">Atlantic pearl-oyster</name>
    <name type="synonym">Pinctada martensii</name>
    <dbReference type="NCBI Taxonomy" id="66713"/>
    <lineage>
        <taxon>Eukaryota</taxon>
        <taxon>Metazoa</taxon>
        <taxon>Spiralia</taxon>
        <taxon>Lophotrochozoa</taxon>
        <taxon>Mollusca</taxon>
        <taxon>Bivalvia</taxon>
        <taxon>Autobranchia</taxon>
        <taxon>Pteriomorphia</taxon>
        <taxon>Pterioida</taxon>
        <taxon>Pterioidea</taxon>
        <taxon>Pteriidae</taxon>
        <taxon>Pinctada</taxon>
    </lineage>
</organism>
<feature type="signal peptide" evidence="5">
    <location>
        <begin position="1"/>
        <end position="18"/>
    </location>
</feature>
<comment type="similarity">
    <text evidence="5">Belongs to the ligand-gated ion channel (TC 1.A.9) family.</text>
</comment>
<comment type="subcellular location">
    <subcellularLocation>
        <location evidence="1">Membrane</location>
        <topology evidence="1">Multi-pass membrane protein</topology>
    </subcellularLocation>
</comment>
<keyword evidence="4 5" id="KW-0472">Membrane</keyword>
<dbReference type="GO" id="GO:0016020">
    <property type="term" value="C:membrane"/>
    <property type="evidence" value="ECO:0007669"/>
    <property type="project" value="UniProtKB-SubCell"/>
</dbReference>
<dbReference type="PROSITE" id="PS00236">
    <property type="entry name" value="NEUROTR_ION_CHANNEL"/>
    <property type="match status" value="1"/>
</dbReference>
<evidence type="ECO:0000313" key="8">
    <source>
        <dbReference type="EMBL" id="KAK3100546.1"/>
    </source>
</evidence>
<dbReference type="Pfam" id="PF02931">
    <property type="entry name" value="Neur_chan_LBD"/>
    <property type="match status" value="1"/>
</dbReference>
<feature type="transmembrane region" description="Helical" evidence="5">
    <location>
        <begin position="303"/>
        <end position="325"/>
    </location>
</feature>
<keyword evidence="3 5" id="KW-1133">Transmembrane helix</keyword>
<feature type="domain" description="Neurotransmitter-gated ion-channel ligand-binding" evidence="6">
    <location>
        <begin position="30"/>
        <end position="238"/>
    </location>
</feature>
<dbReference type="InterPro" id="IPR018000">
    <property type="entry name" value="Neurotransmitter_ion_chnl_CS"/>
</dbReference>
<feature type="transmembrane region" description="Helical" evidence="5">
    <location>
        <begin position="274"/>
        <end position="291"/>
    </location>
</feature>
<comment type="caution">
    <text evidence="8">The sequence shown here is derived from an EMBL/GenBank/DDBJ whole genome shotgun (WGS) entry which is preliminary data.</text>
</comment>
<keyword evidence="2 5" id="KW-0812">Transmembrane</keyword>